<organism>
    <name type="scientific">Culex quinquefasciatus</name>
    <name type="common">Southern house mosquito</name>
    <name type="synonym">Culex pungens</name>
    <dbReference type="NCBI Taxonomy" id="7176"/>
    <lineage>
        <taxon>Eukaryota</taxon>
        <taxon>Metazoa</taxon>
        <taxon>Ecdysozoa</taxon>
        <taxon>Arthropoda</taxon>
        <taxon>Hexapoda</taxon>
        <taxon>Insecta</taxon>
        <taxon>Pterygota</taxon>
        <taxon>Neoptera</taxon>
        <taxon>Endopterygota</taxon>
        <taxon>Diptera</taxon>
        <taxon>Nematocera</taxon>
        <taxon>Culicoidea</taxon>
        <taxon>Culicidae</taxon>
        <taxon>Culicinae</taxon>
        <taxon>Culicini</taxon>
        <taxon>Culex</taxon>
        <taxon>Culex</taxon>
    </lineage>
</organism>
<dbReference type="AlphaFoldDB" id="B0W6A4"/>
<dbReference type="Pfam" id="PF13499">
    <property type="entry name" value="EF-hand_7"/>
    <property type="match status" value="1"/>
</dbReference>
<sequence length="77" mass="8759">MPGSSDFLKDLNQPKVYELKKAFCLFDLDGDGVISEEDVRNTFLTLGVEKSDAEIIKMFEGECCWRRVGKPVYFDAC</sequence>
<evidence type="ECO:0000313" key="4">
    <source>
        <dbReference type="EnsemblMetazoa" id="CPIJ002655-PA"/>
    </source>
</evidence>
<evidence type="ECO:0000259" key="2">
    <source>
        <dbReference type="PROSITE" id="PS50222"/>
    </source>
</evidence>
<dbReference type="PROSITE" id="PS00018">
    <property type="entry name" value="EF_HAND_1"/>
    <property type="match status" value="1"/>
</dbReference>
<dbReference type="STRING" id="7176.B0W6A4"/>
<accession>B0W6A4</accession>
<dbReference type="KEGG" id="cqu:CpipJ_CPIJ002655"/>
<dbReference type="InParanoid" id="B0W6A4"/>
<evidence type="ECO:0000313" key="3">
    <source>
        <dbReference type="EMBL" id="EDS36578.1"/>
    </source>
</evidence>
<dbReference type="PROSITE" id="PS50222">
    <property type="entry name" value="EF_HAND_2"/>
    <property type="match status" value="1"/>
</dbReference>
<protein>
    <submittedName>
        <fullName evidence="3">Myosin light chain 2V</fullName>
    </submittedName>
</protein>
<dbReference type="EnsemblMetazoa" id="CPIJ002655-RA">
    <property type="protein sequence ID" value="CPIJ002655-PA"/>
    <property type="gene ID" value="CPIJ002655"/>
</dbReference>
<dbReference type="EMBL" id="DS231848">
    <property type="protein sequence ID" value="EDS36578.1"/>
    <property type="molecule type" value="Genomic_DNA"/>
</dbReference>
<name>B0W6A4_CULQU</name>
<keyword evidence="5" id="KW-1185">Reference proteome</keyword>
<reference evidence="3" key="1">
    <citation type="submission" date="2007-03" db="EMBL/GenBank/DDBJ databases">
        <title>Annotation of Culex pipiens quinquefasciatus.</title>
        <authorList>
            <consortium name="The Broad Institute Genome Sequencing Platform"/>
            <person name="Atkinson P.W."/>
            <person name="Hemingway J."/>
            <person name="Christensen B.M."/>
            <person name="Higgs S."/>
            <person name="Kodira C."/>
            <person name="Hannick L."/>
            <person name="Megy K."/>
            <person name="O'Leary S."/>
            <person name="Pearson M."/>
            <person name="Haas B.J."/>
            <person name="Mauceli E."/>
            <person name="Wortman J.R."/>
            <person name="Lee N.H."/>
            <person name="Guigo R."/>
            <person name="Stanke M."/>
            <person name="Alvarado L."/>
            <person name="Amedeo P."/>
            <person name="Antoine C.H."/>
            <person name="Arensburger P."/>
            <person name="Bidwell S.L."/>
            <person name="Crawford M."/>
            <person name="Camaro F."/>
            <person name="Devon K."/>
            <person name="Engels R."/>
            <person name="Hammond M."/>
            <person name="Howarth C."/>
            <person name="Koehrsen M."/>
            <person name="Lawson D."/>
            <person name="Montgomery P."/>
            <person name="Nene V."/>
            <person name="Nusbaum C."/>
            <person name="Puiu D."/>
            <person name="Romero-Severson J."/>
            <person name="Severson D.W."/>
            <person name="Shumway M."/>
            <person name="Sisk P."/>
            <person name="Stolte C."/>
            <person name="Zeng Q."/>
            <person name="Eisenstadt E."/>
            <person name="Fraser-Liggett C."/>
            <person name="Strausberg R."/>
            <person name="Galagan J."/>
            <person name="Birren B."/>
            <person name="Collins F.H."/>
        </authorList>
    </citation>
    <scope>NUCLEOTIDE SEQUENCE [LARGE SCALE GENOMIC DNA]</scope>
    <source>
        <strain evidence="3">JHB</strain>
    </source>
</reference>
<dbReference type="GO" id="GO:0005509">
    <property type="term" value="F:calcium ion binding"/>
    <property type="evidence" value="ECO:0007669"/>
    <property type="project" value="InterPro"/>
</dbReference>
<keyword evidence="1" id="KW-0106">Calcium</keyword>
<gene>
    <name evidence="4" type="primary">6033980</name>
    <name evidence="3" type="ORF">CpipJ_CPIJ002655</name>
</gene>
<dbReference type="eggNOG" id="KOG0031">
    <property type="taxonomic scope" value="Eukaryota"/>
</dbReference>
<dbReference type="InterPro" id="IPR018247">
    <property type="entry name" value="EF_Hand_1_Ca_BS"/>
</dbReference>
<feature type="domain" description="EF-hand" evidence="2">
    <location>
        <begin position="18"/>
        <end position="49"/>
    </location>
</feature>
<dbReference type="SMART" id="SM00054">
    <property type="entry name" value="EFh"/>
    <property type="match status" value="1"/>
</dbReference>
<dbReference type="Proteomes" id="UP000002320">
    <property type="component" value="Unassembled WGS sequence"/>
</dbReference>
<dbReference type="Gene3D" id="1.10.238.10">
    <property type="entry name" value="EF-hand"/>
    <property type="match status" value="1"/>
</dbReference>
<dbReference type="SUPFAM" id="SSF47473">
    <property type="entry name" value="EF-hand"/>
    <property type="match status" value="1"/>
</dbReference>
<dbReference type="VEuPathDB" id="VectorBase:CPIJ002655"/>
<evidence type="ECO:0000256" key="1">
    <source>
        <dbReference type="ARBA" id="ARBA00022837"/>
    </source>
</evidence>
<dbReference type="InterPro" id="IPR002048">
    <property type="entry name" value="EF_hand_dom"/>
</dbReference>
<proteinExistence type="predicted"/>
<reference evidence="4" key="2">
    <citation type="submission" date="2021-02" db="UniProtKB">
        <authorList>
            <consortium name="EnsemblMetazoa"/>
        </authorList>
    </citation>
    <scope>IDENTIFICATION</scope>
    <source>
        <strain evidence="4">JHB</strain>
    </source>
</reference>
<evidence type="ECO:0000313" key="5">
    <source>
        <dbReference type="Proteomes" id="UP000002320"/>
    </source>
</evidence>
<dbReference type="HOGENOM" id="CLU_2640549_0_0_1"/>
<dbReference type="InterPro" id="IPR011992">
    <property type="entry name" value="EF-hand-dom_pair"/>
</dbReference>